<dbReference type="RefSeq" id="WP_095636287.1">
    <property type="nucleotide sequence ID" value="NZ_NSKC01000003.1"/>
</dbReference>
<protein>
    <submittedName>
        <fullName evidence="2">Uncharacterized protein</fullName>
    </submittedName>
</protein>
<dbReference type="InterPro" id="IPR006311">
    <property type="entry name" value="TAT_signal"/>
</dbReference>
<dbReference type="Proteomes" id="UP000218083">
    <property type="component" value="Unassembled WGS sequence"/>
</dbReference>
<gene>
    <name evidence="2" type="ORF">CK500_05665</name>
</gene>
<dbReference type="PROSITE" id="PS51257">
    <property type="entry name" value="PROKAR_LIPOPROTEIN"/>
    <property type="match status" value="1"/>
</dbReference>
<organism evidence="2 3">
    <name type="scientific">Halorubrum salipaludis</name>
    <dbReference type="NCBI Taxonomy" id="2032630"/>
    <lineage>
        <taxon>Archaea</taxon>
        <taxon>Methanobacteriati</taxon>
        <taxon>Methanobacteriota</taxon>
        <taxon>Stenosarchaea group</taxon>
        <taxon>Halobacteria</taxon>
        <taxon>Halobacteriales</taxon>
        <taxon>Haloferacaceae</taxon>
        <taxon>Halorubrum</taxon>
    </lineage>
</organism>
<reference evidence="2 3" key="1">
    <citation type="submission" date="2017-08" db="EMBL/GenBank/DDBJ databases">
        <title>The strain WRN001 was isolated from Binhai saline alkaline soil, Tianjin, China.</title>
        <authorList>
            <person name="Liu D."/>
            <person name="Zhang G."/>
        </authorList>
    </citation>
    <scope>NUCLEOTIDE SEQUENCE [LARGE SCALE GENOMIC DNA]</scope>
    <source>
        <strain evidence="2 3">WN019</strain>
    </source>
</reference>
<comment type="caution">
    <text evidence="2">The sequence shown here is derived from an EMBL/GenBank/DDBJ whole genome shotgun (WGS) entry which is preliminary data.</text>
</comment>
<sequence length="345" mass="37401">MHTPKPSRRRLLAGGLAAVAGTIAGCLDGSVTGGPANDGDADRVLSLSLSDAGETLRDRTVVDPAETDTRWDDGAFAAARRGETHTTQFRTPFFSTPDDPTYAVHEGTYYRLSSVVVDEAAATRPVLRLFGVEDGEADGDEADGTETDEPEAADAEALPEGDRRAVEIAHFAARARDNAGGMPVGLVERGGYVYRDEEAVDASALLADDGPSRVTYRDIVYRVAVARERFHEPVYRAVAEPVAESPAEMEAILRARTVGARIDGDDLSADAVEVIEAARHDGYEESHPYSDGYAEVLRAFHERPYLDGDVRNDGGVSESGADRIRYEDRYYDYRLRFLPAGDESP</sequence>
<evidence type="ECO:0000313" key="3">
    <source>
        <dbReference type="Proteomes" id="UP000218083"/>
    </source>
</evidence>
<dbReference type="EMBL" id="NSKC01000003">
    <property type="protein sequence ID" value="PAU83922.1"/>
    <property type="molecule type" value="Genomic_DNA"/>
</dbReference>
<feature type="compositionally biased region" description="Acidic residues" evidence="1">
    <location>
        <begin position="133"/>
        <end position="155"/>
    </location>
</feature>
<evidence type="ECO:0000256" key="1">
    <source>
        <dbReference type="SAM" id="MobiDB-lite"/>
    </source>
</evidence>
<proteinExistence type="predicted"/>
<feature type="region of interest" description="Disordered" evidence="1">
    <location>
        <begin position="132"/>
        <end position="155"/>
    </location>
</feature>
<dbReference type="AlphaFoldDB" id="A0A2A2FH02"/>
<dbReference type="PROSITE" id="PS51318">
    <property type="entry name" value="TAT"/>
    <property type="match status" value="1"/>
</dbReference>
<evidence type="ECO:0000313" key="2">
    <source>
        <dbReference type="EMBL" id="PAU83922.1"/>
    </source>
</evidence>
<accession>A0A2A2FH02</accession>
<name>A0A2A2FH02_9EURY</name>
<dbReference type="OrthoDB" id="313493at2157"/>
<keyword evidence="3" id="KW-1185">Reference proteome</keyword>